<evidence type="ECO:0008006" key="4">
    <source>
        <dbReference type="Google" id="ProtNLM"/>
    </source>
</evidence>
<organism evidence="2 3">
    <name type="scientific">Xanthobacter oligotrophicus</name>
    <dbReference type="NCBI Taxonomy" id="2607286"/>
    <lineage>
        <taxon>Bacteria</taxon>
        <taxon>Pseudomonadati</taxon>
        <taxon>Pseudomonadota</taxon>
        <taxon>Alphaproteobacteria</taxon>
        <taxon>Hyphomicrobiales</taxon>
        <taxon>Xanthobacteraceae</taxon>
        <taxon>Xanthobacter</taxon>
    </lineage>
</organism>
<dbReference type="InterPro" id="IPR037120">
    <property type="entry name" value="Haem_peroxidase_sf_animal"/>
</dbReference>
<feature type="compositionally biased region" description="Basic and acidic residues" evidence="1">
    <location>
        <begin position="196"/>
        <end position="213"/>
    </location>
</feature>
<accession>A0ABW6ZVY3</accession>
<sequence>MTFGRSMEMCAGGEDPRPSLREAIGERVRALALESGARPADHGFGFMFPALCGPNHRLAPEPRTLKDLARLASVMAEPQDTLQGSPPPPRVRSAGDGDLPAAYTYLVEFLRNDLVWERRTPDEAGLGPDAFAPLPSLAGLLNRRSGGLDLDSIYDAPRDPQAVRRMLVGTVSPKPNGCPQGSPNGRPPRTGVANDLPRHPRSSEPGRDRAPRMSDARNDEHLILGQLHVAFLKAHNALIGSGLSFEAARRALRRRFQWMVLFDLLPKLCAPDVLENVMAEGPRLWRVERPAALFMPVELSAAALVLAPSMRRPSYDYNVHFRNVERGTLATRSVLGGGRDRPETLPEHHVISWEGFLPFAAEAPQRTRRLDTVISGAPESAQALATHHLLRGFRLGLPTGQALARHLGLKPLKDDTLLAALPDHQRVAALPFCEATPLWFYILAEAGNPEGPAGRHLGPVGSRIVAEALWTLALHSDASILSPGGPPDFARFSLSDLILLAAEEDGR</sequence>
<dbReference type="Proteomes" id="UP001604002">
    <property type="component" value="Unassembled WGS sequence"/>
</dbReference>
<keyword evidence="3" id="KW-1185">Reference proteome</keyword>
<dbReference type="SUPFAM" id="SSF48113">
    <property type="entry name" value="Heme-dependent peroxidases"/>
    <property type="match status" value="1"/>
</dbReference>
<gene>
    <name evidence="2" type="ORF">V5F32_12045</name>
</gene>
<evidence type="ECO:0000256" key="1">
    <source>
        <dbReference type="SAM" id="MobiDB-lite"/>
    </source>
</evidence>
<evidence type="ECO:0000313" key="2">
    <source>
        <dbReference type="EMBL" id="MFG1372897.1"/>
    </source>
</evidence>
<dbReference type="RefSeq" id="WP_393992738.1">
    <property type="nucleotide sequence ID" value="NZ_JBAFVH010000006.1"/>
</dbReference>
<name>A0ABW6ZVY3_9HYPH</name>
<dbReference type="InterPro" id="IPR010255">
    <property type="entry name" value="Haem_peroxidase_sf"/>
</dbReference>
<evidence type="ECO:0000313" key="3">
    <source>
        <dbReference type="Proteomes" id="UP001604002"/>
    </source>
</evidence>
<comment type="caution">
    <text evidence="2">The sequence shown here is derived from an EMBL/GenBank/DDBJ whole genome shotgun (WGS) entry which is preliminary data.</text>
</comment>
<proteinExistence type="predicted"/>
<feature type="region of interest" description="Disordered" evidence="1">
    <location>
        <begin position="170"/>
        <end position="213"/>
    </location>
</feature>
<reference evidence="2 3" key="1">
    <citation type="submission" date="2024-02" db="EMBL/GenBank/DDBJ databases">
        <title>Expansion and revision of Xanthobacter and proposal of Roseixanthobacter gen. nov.</title>
        <authorList>
            <person name="Soltysiak M.P.M."/>
            <person name="Jalihal A."/>
            <person name="Ory A."/>
            <person name="Chrisophersen C."/>
            <person name="Lee A.D."/>
            <person name="Boulton J."/>
            <person name="Springer M."/>
        </authorList>
    </citation>
    <scope>NUCLEOTIDE SEQUENCE [LARGE SCALE GENOMIC DNA]</scope>
    <source>
        <strain evidence="2 3">23A</strain>
    </source>
</reference>
<dbReference type="EMBL" id="JBAFVH010000006">
    <property type="protein sequence ID" value="MFG1372897.1"/>
    <property type="molecule type" value="Genomic_DNA"/>
</dbReference>
<dbReference type="Gene3D" id="1.10.640.10">
    <property type="entry name" value="Haem peroxidase domain superfamily, animal type"/>
    <property type="match status" value="1"/>
</dbReference>
<protein>
    <recommendedName>
        <fullName evidence="4">Heme peroxidase</fullName>
    </recommendedName>
</protein>